<evidence type="ECO:0000256" key="5">
    <source>
        <dbReference type="SAM" id="Phobius"/>
    </source>
</evidence>
<dbReference type="PANTHER" id="PTHR24064">
    <property type="entry name" value="SOLUTE CARRIER FAMILY 22 MEMBER"/>
    <property type="match status" value="1"/>
</dbReference>
<evidence type="ECO:0000313" key="6">
    <source>
        <dbReference type="Proteomes" id="UP000887540"/>
    </source>
</evidence>
<dbReference type="GO" id="GO:0016020">
    <property type="term" value="C:membrane"/>
    <property type="evidence" value="ECO:0007669"/>
    <property type="project" value="UniProtKB-SubCell"/>
</dbReference>
<dbReference type="InterPro" id="IPR005828">
    <property type="entry name" value="MFS_sugar_transport-like"/>
</dbReference>
<evidence type="ECO:0000256" key="1">
    <source>
        <dbReference type="ARBA" id="ARBA00004141"/>
    </source>
</evidence>
<dbReference type="WBParaSite" id="ACRNAN_Path_1383.g5419.t1">
    <property type="protein sequence ID" value="ACRNAN_Path_1383.g5419.t1"/>
    <property type="gene ID" value="ACRNAN_Path_1383.g5419"/>
</dbReference>
<feature type="transmembrane region" description="Helical" evidence="5">
    <location>
        <begin position="200"/>
        <end position="221"/>
    </location>
</feature>
<keyword evidence="6" id="KW-1185">Reference proteome</keyword>
<evidence type="ECO:0000256" key="4">
    <source>
        <dbReference type="ARBA" id="ARBA00023136"/>
    </source>
</evidence>
<reference evidence="7" key="1">
    <citation type="submission" date="2022-11" db="UniProtKB">
        <authorList>
            <consortium name="WormBaseParasite"/>
        </authorList>
    </citation>
    <scope>IDENTIFICATION</scope>
</reference>
<evidence type="ECO:0000256" key="3">
    <source>
        <dbReference type="ARBA" id="ARBA00022989"/>
    </source>
</evidence>
<sequence length="335" mass="38447">MMIFSLLAYFSGDWRTLTRTSAALAIPAIIAICILSESPRFLIQRGRLDEAKRVIQKMCRIDGRNFDEAGLDRVLAEENQILLESKSKGRSYTCLFLLYFFYLFYTTKFAKYTIALGFSLLVTSTMTHLLLFNMRSFSGSIYWNAIFIAGIPYVMNMSIALLERYVKYVGRKMIHCGVLIFAEVWLVAMIFIIYTGLGRFSLLSSIASLFIMGMCSQLYILNKVVSMELFPTCLRPRSIVFSQSFIRLGAVISPQILLLGIFWRPLPYALMLILVVANQFLFHFTIPETKGQPLNDHMPGPEELIFRNICRNNASRDEMILQDREATQKLNENED</sequence>
<organism evidence="6 7">
    <name type="scientific">Acrobeloides nanus</name>
    <dbReference type="NCBI Taxonomy" id="290746"/>
    <lineage>
        <taxon>Eukaryota</taxon>
        <taxon>Metazoa</taxon>
        <taxon>Ecdysozoa</taxon>
        <taxon>Nematoda</taxon>
        <taxon>Chromadorea</taxon>
        <taxon>Rhabditida</taxon>
        <taxon>Tylenchina</taxon>
        <taxon>Cephalobomorpha</taxon>
        <taxon>Cephaloboidea</taxon>
        <taxon>Cephalobidae</taxon>
        <taxon>Acrobeloides</taxon>
    </lineage>
</organism>
<feature type="transmembrane region" description="Helical" evidence="5">
    <location>
        <begin position="174"/>
        <end position="194"/>
    </location>
</feature>
<dbReference type="InterPro" id="IPR036259">
    <property type="entry name" value="MFS_trans_sf"/>
</dbReference>
<feature type="transmembrane region" description="Helical" evidence="5">
    <location>
        <begin position="20"/>
        <end position="43"/>
    </location>
</feature>
<evidence type="ECO:0000256" key="2">
    <source>
        <dbReference type="ARBA" id="ARBA00022692"/>
    </source>
</evidence>
<protein>
    <submittedName>
        <fullName evidence="7">Uncharacterized protein</fullName>
    </submittedName>
</protein>
<keyword evidence="3 5" id="KW-1133">Transmembrane helix</keyword>
<comment type="subcellular location">
    <subcellularLocation>
        <location evidence="1">Membrane</location>
        <topology evidence="1">Multi-pass membrane protein</topology>
    </subcellularLocation>
</comment>
<feature type="transmembrane region" description="Helical" evidence="5">
    <location>
        <begin position="245"/>
        <end position="263"/>
    </location>
</feature>
<accession>A0A914BZU5</accession>
<name>A0A914BZU5_9BILA</name>
<dbReference type="GO" id="GO:0022857">
    <property type="term" value="F:transmembrane transporter activity"/>
    <property type="evidence" value="ECO:0007669"/>
    <property type="project" value="InterPro"/>
</dbReference>
<dbReference type="AlphaFoldDB" id="A0A914BZU5"/>
<dbReference type="SUPFAM" id="SSF103473">
    <property type="entry name" value="MFS general substrate transporter"/>
    <property type="match status" value="1"/>
</dbReference>
<feature type="transmembrane region" description="Helical" evidence="5">
    <location>
        <begin position="141"/>
        <end position="162"/>
    </location>
</feature>
<dbReference type="Proteomes" id="UP000887540">
    <property type="component" value="Unplaced"/>
</dbReference>
<proteinExistence type="predicted"/>
<evidence type="ECO:0000313" key="7">
    <source>
        <dbReference type="WBParaSite" id="ACRNAN_Path_1383.g5419.t1"/>
    </source>
</evidence>
<feature type="transmembrane region" description="Helical" evidence="5">
    <location>
        <begin position="96"/>
        <end position="121"/>
    </location>
</feature>
<keyword evidence="2 5" id="KW-0812">Transmembrane</keyword>
<dbReference type="Gene3D" id="1.20.1250.20">
    <property type="entry name" value="MFS general substrate transporter like domains"/>
    <property type="match status" value="1"/>
</dbReference>
<dbReference type="Pfam" id="PF00083">
    <property type="entry name" value="Sugar_tr"/>
    <property type="match status" value="1"/>
</dbReference>
<keyword evidence="4 5" id="KW-0472">Membrane</keyword>